<dbReference type="EMBL" id="CP017479">
    <property type="protein sequence ID" value="AOW10541.1"/>
    <property type="molecule type" value="Genomic_DNA"/>
</dbReference>
<dbReference type="Proteomes" id="UP000175968">
    <property type="component" value="Chromosome"/>
</dbReference>
<keyword evidence="2" id="KW-1185">Reference proteome</keyword>
<name>A0AAC9N600_9FLAO</name>
<dbReference type="AlphaFoldDB" id="A0AAC9N600"/>
<gene>
    <name evidence="1" type="ORF">EM308_14095</name>
</gene>
<reference evidence="1 2" key="1">
    <citation type="submission" date="2016-10" db="EMBL/GenBank/DDBJ databases">
        <title>Flavobacterium gilvum sp. nov., isolated from stream water.</title>
        <authorList>
            <person name="Shin S.-K."/>
            <person name="Cho Y.-J."/>
            <person name="Yi H."/>
        </authorList>
    </citation>
    <scope>NUCLEOTIDE SEQUENCE [LARGE SCALE GENOMIC DNA]</scope>
    <source>
        <strain evidence="1 2">EM1308</strain>
    </source>
</reference>
<accession>A0AAC9N600</accession>
<proteinExistence type="predicted"/>
<protein>
    <recommendedName>
        <fullName evidence="3">DUF4185 domain-containing protein</fullName>
    </recommendedName>
</protein>
<evidence type="ECO:0008006" key="3">
    <source>
        <dbReference type="Google" id="ProtNLM"/>
    </source>
</evidence>
<evidence type="ECO:0000313" key="2">
    <source>
        <dbReference type="Proteomes" id="UP000175968"/>
    </source>
</evidence>
<organism evidence="1 2">
    <name type="scientific">Flavobacterium gilvum</name>
    <dbReference type="NCBI Taxonomy" id="1492737"/>
    <lineage>
        <taxon>Bacteria</taxon>
        <taxon>Pseudomonadati</taxon>
        <taxon>Bacteroidota</taxon>
        <taxon>Flavobacteriia</taxon>
        <taxon>Flavobacteriales</taxon>
        <taxon>Flavobacteriaceae</taxon>
        <taxon>Flavobacterium</taxon>
    </lineage>
</organism>
<evidence type="ECO:0000313" key="1">
    <source>
        <dbReference type="EMBL" id="AOW10541.1"/>
    </source>
</evidence>
<sequence length="410" mass="45974">MFGQEVSSHNSADFVYKSEEMSSKISEFTWPESSKPDLPFEHSKKIKGIQFTGRFANYTKADTWYPSWASDGNLYSPWTDGSVAEMNSFSGGANAKTGQARIEGEDPMNLRVIPLGIEQASPAPYGGRYPCGSLVYNNIWYYGTYTLGNGNYGLNWPIMGPFAGFRISYDMGKTWTASPASCEPGKSLFTEPIEKNGPVKMGSPHFVDFGKNMEHSPDGKAYLVAHGATQKDQEDRKANLSWISGDQIYLARVIPSPENINNKAAYEYFAGYDKKGNAIWSNDFQQIKPLIDWNNNTGCVTMTYNAPLKKYIMCVTDGWPTVENMNTYLLESDKITGPWKIITYLKNFGPQAYFVNIPSKFISADGRKMWLCYSANFTNGENRNNPEYLKKTNPPGSAYSLSLHEIILKK</sequence>
<dbReference type="KEGG" id="fgl:EM308_14095"/>